<evidence type="ECO:0000256" key="2">
    <source>
        <dbReference type="ARBA" id="ARBA00022692"/>
    </source>
</evidence>
<dbReference type="GO" id="GO:0035269">
    <property type="term" value="P:protein O-linked glycosylation via mannose"/>
    <property type="evidence" value="ECO:0007669"/>
    <property type="project" value="TreeGrafter"/>
</dbReference>
<keyword evidence="2 7" id="KW-0812">Transmembrane</keyword>
<gene>
    <name evidence="8" type="ORF">EGYM00163_LOCUS52074</name>
</gene>
<evidence type="ECO:0000256" key="3">
    <source>
        <dbReference type="ARBA" id="ARBA00022968"/>
    </source>
</evidence>
<protein>
    <recommendedName>
        <fullName evidence="9">Hexosyltransferase</fullName>
    </recommendedName>
</protein>
<feature type="transmembrane region" description="Helical" evidence="7">
    <location>
        <begin position="12"/>
        <end position="32"/>
    </location>
</feature>
<evidence type="ECO:0000256" key="5">
    <source>
        <dbReference type="ARBA" id="ARBA00023136"/>
    </source>
</evidence>
<dbReference type="InterPro" id="IPR051292">
    <property type="entry name" value="Xyl/GlcA_transferase"/>
</dbReference>
<dbReference type="GO" id="GO:0016020">
    <property type="term" value="C:membrane"/>
    <property type="evidence" value="ECO:0007669"/>
    <property type="project" value="UniProtKB-SubCell"/>
</dbReference>
<dbReference type="GO" id="GO:0015020">
    <property type="term" value="F:glucuronosyltransferase activity"/>
    <property type="evidence" value="ECO:0007669"/>
    <property type="project" value="TreeGrafter"/>
</dbReference>
<reference evidence="8" key="1">
    <citation type="submission" date="2021-01" db="EMBL/GenBank/DDBJ databases">
        <authorList>
            <person name="Corre E."/>
            <person name="Pelletier E."/>
            <person name="Niang G."/>
            <person name="Scheremetjew M."/>
            <person name="Finn R."/>
            <person name="Kale V."/>
            <person name="Holt S."/>
            <person name="Cochrane G."/>
            <person name="Meng A."/>
            <person name="Brown T."/>
            <person name="Cohen L."/>
        </authorList>
    </citation>
    <scope>NUCLEOTIDE SEQUENCE</scope>
    <source>
        <strain evidence="8">CCMP1594</strain>
    </source>
</reference>
<evidence type="ECO:0000256" key="1">
    <source>
        <dbReference type="ARBA" id="ARBA00004606"/>
    </source>
</evidence>
<dbReference type="GO" id="GO:0042285">
    <property type="term" value="F:xylosyltransferase activity"/>
    <property type="evidence" value="ECO:0007669"/>
    <property type="project" value="TreeGrafter"/>
</dbReference>
<keyword evidence="6" id="KW-0325">Glycoprotein</keyword>
<name>A0A7S4GPG5_9EUGL</name>
<evidence type="ECO:0000313" key="8">
    <source>
        <dbReference type="EMBL" id="CAE0842822.1"/>
    </source>
</evidence>
<keyword evidence="3" id="KW-0735">Signal-anchor</keyword>
<dbReference type="EMBL" id="HBJA01152209">
    <property type="protein sequence ID" value="CAE0842822.1"/>
    <property type="molecule type" value="Transcribed_RNA"/>
</dbReference>
<dbReference type="PANTHER" id="PTHR12270">
    <property type="entry name" value="GLYCOSYLTRANSFERASE-RELATED"/>
    <property type="match status" value="1"/>
</dbReference>
<evidence type="ECO:0000256" key="6">
    <source>
        <dbReference type="ARBA" id="ARBA00023180"/>
    </source>
</evidence>
<organism evidence="8">
    <name type="scientific">Eutreptiella gymnastica</name>
    <dbReference type="NCBI Taxonomy" id="73025"/>
    <lineage>
        <taxon>Eukaryota</taxon>
        <taxon>Discoba</taxon>
        <taxon>Euglenozoa</taxon>
        <taxon>Euglenida</taxon>
        <taxon>Spirocuta</taxon>
        <taxon>Euglenophyceae</taxon>
        <taxon>Eutreptiales</taxon>
        <taxon>Eutreptiaceae</taxon>
        <taxon>Eutreptiella</taxon>
    </lineage>
</organism>
<evidence type="ECO:0008006" key="9">
    <source>
        <dbReference type="Google" id="ProtNLM"/>
    </source>
</evidence>
<sequence length="259" mass="30096">MPKSRRHNDTQSVVAVLVLVVLVLIVRCWWVANVAYSPVAPRRPLSRGVTYVTHMSWARRRNLERILQVWRADDGPGPVVVVFFASSFNDTEAIVRYIDDELHRPQQLVYTIYSNPSDDLRLYPINVLRNIGLGHVKTELCVLADGDMIPNKKLYEDVISSKYPSFVADVQHTAFVLPIFHLAQSEETGQIPPVPGEKSALLSALDRGEVKVTLDHPRRPHHFLTDYNRWKSDTRDYNIRYRFWYEPYLLMSPRYMPFF</sequence>
<evidence type="ECO:0000256" key="7">
    <source>
        <dbReference type="SAM" id="Phobius"/>
    </source>
</evidence>
<dbReference type="PANTHER" id="PTHR12270:SF52">
    <property type="entry name" value="GLYCOSYLTRANSFERASE-LIKE PROTEIN GNT13-RELATED"/>
    <property type="match status" value="1"/>
</dbReference>
<dbReference type="AlphaFoldDB" id="A0A7S4GPG5"/>
<keyword evidence="4 7" id="KW-1133">Transmembrane helix</keyword>
<dbReference type="Pfam" id="PF13896">
    <property type="entry name" value="Glyco_transf_49"/>
    <property type="match status" value="1"/>
</dbReference>
<evidence type="ECO:0000256" key="4">
    <source>
        <dbReference type="ARBA" id="ARBA00022989"/>
    </source>
</evidence>
<proteinExistence type="predicted"/>
<keyword evidence="5 7" id="KW-0472">Membrane</keyword>
<comment type="subcellular location">
    <subcellularLocation>
        <location evidence="1">Membrane</location>
        <topology evidence="1">Single-pass type II membrane protein</topology>
    </subcellularLocation>
</comment>
<accession>A0A7S4GPG5</accession>